<dbReference type="RefSeq" id="WP_111334632.1">
    <property type="nucleotide sequence ID" value="NZ_CP030032.1"/>
</dbReference>
<dbReference type="EMBL" id="CP030032">
    <property type="protein sequence ID" value="AWV89736.1"/>
    <property type="molecule type" value="Genomic_DNA"/>
</dbReference>
<evidence type="ECO:0000313" key="2">
    <source>
        <dbReference type="Proteomes" id="UP000249799"/>
    </source>
</evidence>
<dbReference type="CDD" id="cd02798">
    <property type="entry name" value="tRNA_bind_CsaA"/>
    <property type="match status" value="1"/>
</dbReference>
<dbReference type="InterPro" id="IPR051270">
    <property type="entry name" value="Tyrosine-tRNA_ligase_regulator"/>
</dbReference>
<dbReference type="PANTHER" id="PTHR11586:SF37">
    <property type="entry name" value="TRNA-BINDING DOMAIN-CONTAINING PROTEIN"/>
    <property type="match status" value="1"/>
</dbReference>
<dbReference type="PROSITE" id="PS50886">
    <property type="entry name" value="TRBD"/>
    <property type="match status" value="1"/>
</dbReference>
<organism evidence="1 2">
    <name type="scientific">Bradymonas sediminis</name>
    <dbReference type="NCBI Taxonomy" id="1548548"/>
    <lineage>
        <taxon>Bacteria</taxon>
        <taxon>Deltaproteobacteria</taxon>
        <taxon>Bradymonadales</taxon>
        <taxon>Bradymonadaceae</taxon>
        <taxon>Bradymonas</taxon>
    </lineage>
</organism>
<dbReference type="SUPFAM" id="SSF50249">
    <property type="entry name" value="Nucleic acid-binding proteins"/>
    <property type="match status" value="1"/>
</dbReference>
<sequence length="117" mass="13032">MTTSDDFISWQDFQRVELRVGTVVRAEVFEEARRPAYKLWVDLGESLGVKKSSAQITARYHADELVGTQVLCVVNFAPKQIGPMMSEVLVTGFYEEEGGAVILARPDRPVPNGSRLC</sequence>
<reference evidence="1 2" key="1">
    <citation type="submission" date="2018-06" db="EMBL/GenBank/DDBJ databases">
        <title>Lujinxingia sediminis gen. nov. sp. nov., a new facultative anaerobic member of the class Deltaproteobacteria, and proposal of Lujinxingaceae fam. nov.</title>
        <authorList>
            <person name="Guo L.-Y."/>
            <person name="Li C.-M."/>
            <person name="Wang S."/>
            <person name="Du Z.-J."/>
        </authorList>
    </citation>
    <scope>NUCLEOTIDE SEQUENCE [LARGE SCALE GENOMIC DNA]</scope>
    <source>
        <strain evidence="1 2">FA350</strain>
    </source>
</reference>
<dbReference type="OrthoDB" id="9794564at2"/>
<dbReference type="GO" id="GO:0000049">
    <property type="term" value="F:tRNA binding"/>
    <property type="evidence" value="ECO:0007669"/>
    <property type="project" value="UniProtKB-UniRule"/>
</dbReference>
<dbReference type="PANTHER" id="PTHR11586">
    <property type="entry name" value="TRNA-AMINOACYLATION COFACTOR ARC1 FAMILY MEMBER"/>
    <property type="match status" value="1"/>
</dbReference>
<dbReference type="Gene3D" id="2.40.50.140">
    <property type="entry name" value="Nucleic acid-binding proteins"/>
    <property type="match status" value="1"/>
</dbReference>
<dbReference type="InterPro" id="IPR008231">
    <property type="entry name" value="CsaA"/>
</dbReference>
<dbReference type="KEGG" id="bsed:DN745_10450"/>
<dbReference type="InterPro" id="IPR002547">
    <property type="entry name" value="tRNA-bd_dom"/>
</dbReference>
<dbReference type="NCBIfam" id="TIGR02222">
    <property type="entry name" value="chap_CsaA"/>
    <property type="match status" value="1"/>
</dbReference>
<dbReference type="Pfam" id="PF01588">
    <property type="entry name" value="tRNA_bind"/>
    <property type="match status" value="1"/>
</dbReference>
<keyword evidence="2" id="KW-1185">Reference proteome</keyword>
<name>A0A2Z4FLV3_9DELT</name>
<accession>A0A2Z4FLV3</accession>
<proteinExistence type="predicted"/>
<dbReference type="NCBIfam" id="NF007495">
    <property type="entry name" value="PRK10089.1-4"/>
    <property type="match status" value="1"/>
</dbReference>
<dbReference type="FunFam" id="2.40.50.140:FF:000165">
    <property type="entry name" value="Chaperone CsaA"/>
    <property type="match status" value="1"/>
</dbReference>
<dbReference type="AlphaFoldDB" id="A0A2Z4FLV3"/>
<protein>
    <submittedName>
        <fullName evidence="1">tRNA-binding protein</fullName>
    </submittedName>
</protein>
<dbReference type="NCBIfam" id="NF007493">
    <property type="entry name" value="PRK10089.1-2"/>
    <property type="match status" value="1"/>
</dbReference>
<dbReference type="InterPro" id="IPR012340">
    <property type="entry name" value="NA-bd_OB-fold"/>
</dbReference>
<dbReference type="Proteomes" id="UP000249799">
    <property type="component" value="Chromosome"/>
</dbReference>
<gene>
    <name evidence="1" type="ORF">DN745_10450</name>
</gene>
<evidence type="ECO:0000313" key="1">
    <source>
        <dbReference type="EMBL" id="AWV89736.1"/>
    </source>
</evidence>
<dbReference type="NCBIfam" id="NF007494">
    <property type="entry name" value="PRK10089.1-3"/>
    <property type="match status" value="1"/>
</dbReference>